<feature type="transmembrane region" description="Helical" evidence="10">
    <location>
        <begin position="138"/>
        <end position="158"/>
    </location>
</feature>
<dbReference type="InterPro" id="IPR002656">
    <property type="entry name" value="Acyl_transf_3_dom"/>
</dbReference>
<keyword evidence="8 12" id="KW-0012">Acyltransferase</keyword>
<dbReference type="PANTHER" id="PTHR23028:SF53">
    <property type="entry name" value="ACYL_TRANSF_3 DOMAIN-CONTAINING PROTEIN"/>
    <property type="match status" value="1"/>
</dbReference>
<dbReference type="GO" id="GO:0016747">
    <property type="term" value="F:acyltransferase activity, transferring groups other than amino-acyl groups"/>
    <property type="evidence" value="ECO:0007669"/>
    <property type="project" value="InterPro"/>
</dbReference>
<evidence type="ECO:0000256" key="5">
    <source>
        <dbReference type="ARBA" id="ARBA00022692"/>
    </source>
</evidence>
<dbReference type="GO" id="GO:0009103">
    <property type="term" value="P:lipopolysaccharide biosynthetic process"/>
    <property type="evidence" value="ECO:0007669"/>
    <property type="project" value="TreeGrafter"/>
</dbReference>
<feature type="transmembrane region" description="Helical" evidence="10">
    <location>
        <begin position="178"/>
        <end position="196"/>
    </location>
</feature>
<evidence type="ECO:0000313" key="13">
    <source>
        <dbReference type="Proteomes" id="UP000016637"/>
    </source>
</evidence>
<dbReference type="GO" id="GO:0005886">
    <property type="term" value="C:plasma membrane"/>
    <property type="evidence" value="ECO:0007669"/>
    <property type="project" value="UniProtKB-SubCell"/>
</dbReference>
<keyword evidence="5 10" id="KW-0812">Transmembrane</keyword>
<dbReference type="EMBL" id="AWVP01000008">
    <property type="protein sequence ID" value="ERK60455.1"/>
    <property type="molecule type" value="Genomic_DNA"/>
</dbReference>
<gene>
    <name evidence="12" type="ORF">HMPREF1983_00146</name>
</gene>
<feature type="transmembrane region" description="Helical" evidence="10">
    <location>
        <begin position="263"/>
        <end position="282"/>
    </location>
</feature>
<feature type="transmembrane region" description="Helical" evidence="10">
    <location>
        <begin position="332"/>
        <end position="353"/>
    </location>
</feature>
<dbReference type="SUPFAM" id="SSF52266">
    <property type="entry name" value="SGNH hydrolase"/>
    <property type="match status" value="1"/>
</dbReference>
<dbReference type="InterPro" id="IPR036514">
    <property type="entry name" value="SGNH_hydro_sf"/>
</dbReference>
<protein>
    <submittedName>
        <fullName evidence="12">Acyltransferase</fullName>
    </submittedName>
</protein>
<keyword evidence="13" id="KW-1185">Reference proteome</keyword>
<keyword evidence="6 10" id="KW-1133">Transmembrane helix</keyword>
<comment type="subcellular location">
    <subcellularLocation>
        <location evidence="1">Cell membrane</location>
        <topology evidence="1">Multi-pass membrane protein</topology>
    </subcellularLocation>
</comment>
<feature type="transmembrane region" description="Helical" evidence="10">
    <location>
        <begin position="34"/>
        <end position="54"/>
    </location>
</feature>
<keyword evidence="7 10" id="KW-0472">Membrane</keyword>
<evidence type="ECO:0000256" key="3">
    <source>
        <dbReference type="ARBA" id="ARBA00022475"/>
    </source>
</evidence>
<dbReference type="eggNOG" id="COG1835">
    <property type="taxonomic scope" value="Bacteria"/>
</dbReference>
<dbReference type="Pfam" id="PF01757">
    <property type="entry name" value="Acyl_transf_3"/>
    <property type="match status" value="1"/>
</dbReference>
<accession>U2QC98</accession>
<feature type="transmembrane region" description="Helical" evidence="10">
    <location>
        <begin position="383"/>
        <end position="401"/>
    </location>
</feature>
<dbReference type="AlphaFoldDB" id="U2QC98"/>
<dbReference type="InterPro" id="IPR050879">
    <property type="entry name" value="Acyltransferase_3"/>
</dbReference>
<evidence type="ECO:0000256" key="8">
    <source>
        <dbReference type="ARBA" id="ARBA00023315"/>
    </source>
</evidence>
<dbReference type="Gene3D" id="3.40.50.1110">
    <property type="entry name" value="SGNH hydrolase"/>
    <property type="match status" value="1"/>
</dbReference>
<evidence type="ECO:0000313" key="12">
    <source>
        <dbReference type="EMBL" id="ERK60455.1"/>
    </source>
</evidence>
<evidence type="ECO:0000256" key="10">
    <source>
        <dbReference type="SAM" id="Phobius"/>
    </source>
</evidence>
<feature type="transmembrane region" description="Helical" evidence="10">
    <location>
        <begin position="294"/>
        <end position="312"/>
    </location>
</feature>
<keyword evidence="4 12" id="KW-0808">Transferase</keyword>
<name>U2QC98_9BACL</name>
<evidence type="ECO:0000256" key="2">
    <source>
        <dbReference type="ARBA" id="ARBA00007400"/>
    </source>
</evidence>
<proteinExistence type="inferred from homology"/>
<evidence type="ECO:0000256" key="1">
    <source>
        <dbReference type="ARBA" id="ARBA00004651"/>
    </source>
</evidence>
<dbReference type="HOGENOM" id="CLU_005679_11_2_9"/>
<feature type="region of interest" description="Disordered" evidence="9">
    <location>
        <begin position="423"/>
        <end position="448"/>
    </location>
</feature>
<dbReference type="PANTHER" id="PTHR23028">
    <property type="entry name" value="ACETYLTRANSFERASE"/>
    <property type="match status" value="1"/>
</dbReference>
<dbReference type="PATRIC" id="fig|1321820.3.peg.144"/>
<dbReference type="RefSeq" id="WP_021753425.1">
    <property type="nucleotide sequence ID" value="NZ_KI271864.1"/>
</dbReference>
<feature type="transmembrane region" description="Helical" evidence="10">
    <location>
        <begin position="12"/>
        <end position="28"/>
    </location>
</feature>
<evidence type="ECO:0000256" key="7">
    <source>
        <dbReference type="ARBA" id="ARBA00023136"/>
    </source>
</evidence>
<evidence type="ECO:0000259" key="11">
    <source>
        <dbReference type="Pfam" id="PF01757"/>
    </source>
</evidence>
<organism evidence="12 13">
    <name type="scientific">Gemella bergeri ATCC 700627</name>
    <dbReference type="NCBI Taxonomy" id="1321820"/>
    <lineage>
        <taxon>Bacteria</taxon>
        <taxon>Bacillati</taxon>
        <taxon>Bacillota</taxon>
        <taxon>Bacilli</taxon>
        <taxon>Bacillales</taxon>
        <taxon>Gemellaceae</taxon>
        <taxon>Gemella</taxon>
    </lineage>
</organism>
<feature type="domain" description="Acyltransferase 3" evidence="11">
    <location>
        <begin position="8"/>
        <end position="348"/>
    </location>
</feature>
<feature type="transmembrane region" description="Helical" evidence="10">
    <location>
        <begin position="237"/>
        <end position="257"/>
    </location>
</feature>
<sequence length="610" mass="69968">MNKHKYLPSIDSLRAIAVLAVIIYHIDVNYLPGGFLGVDLFFVLSGYLISSLIIKEYKKTGTLNLYNFYIRRARRLLPAVYFMITVVLIIITLFNGVLLNKSHLDAVFGYIYTSNWWYIFHKLNYFDSFGSQSPFKHLWSLAIEEQFYMFFPLIFLIFNRKKKNNDNNYKINKNFKYIVLGLISISLIVHILLFDINNVSRIYFGTDTRAFSLLVGVMGAILYPMEKLSEKVTLKENRLYSLISLISIISLIVVMLYTSEYNIWLYRGGFLLVAVLCLVVIISTGRQHTFMSKILSFKPIVFIGKISYSLYLWHFPILVLTTPVSEIGSPKIFYVILRIVLTFIVATASYILIETPIRKLGFVNFINLLFKRITNLKLKTRKIIITMGSLAALIFIMGLFGKGVPFVSTAFVKEMTNTGESQFVENNENSTGNNQQGNNEKQEEKQEKEQGEYTTLIVLGDSLTVDIGQKMKEKYPGVLINGKISRQLTEAATVANSYAKYNSEDTAIVFQLGTNGPFTESQLETLIKKFDKSDIYFVNVRVPRAWEKTVNTELNSIKEKHSNVTVIDWYSVAIQHPEYFEPDKVHLVQTGVDEMIALIQKSFKKQVNLK</sequence>
<comment type="caution">
    <text evidence="12">The sequence shown here is derived from an EMBL/GenBank/DDBJ whole genome shotgun (WGS) entry which is preliminary data.</text>
</comment>
<evidence type="ECO:0000256" key="4">
    <source>
        <dbReference type="ARBA" id="ARBA00022679"/>
    </source>
</evidence>
<feature type="transmembrane region" description="Helical" evidence="10">
    <location>
        <begin position="75"/>
        <end position="98"/>
    </location>
</feature>
<evidence type="ECO:0000256" key="6">
    <source>
        <dbReference type="ARBA" id="ARBA00022989"/>
    </source>
</evidence>
<evidence type="ECO:0000256" key="9">
    <source>
        <dbReference type="SAM" id="MobiDB-lite"/>
    </source>
</evidence>
<reference evidence="12 13" key="1">
    <citation type="submission" date="2013-08" db="EMBL/GenBank/DDBJ databases">
        <authorList>
            <person name="Weinstock G."/>
            <person name="Sodergren E."/>
            <person name="Wylie T."/>
            <person name="Fulton L."/>
            <person name="Fulton R."/>
            <person name="Fronick C."/>
            <person name="O'Laughlin M."/>
            <person name="Godfrey J."/>
            <person name="Miner T."/>
            <person name="Herter B."/>
            <person name="Appelbaum E."/>
            <person name="Cordes M."/>
            <person name="Lek S."/>
            <person name="Wollam A."/>
            <person name="Pepin K.H."/>
            <person name="Palsikar V.B."/>
            <person name="Mitreva M."/>
            <person name="Wilson R.K."/>
        </authorList>
    </citation>
    <scope>NUCLEOTIDE SEQUENCE [LARGE SCALE GENOMIC DNA]</scope>
    <source>
        <strain evidence="12 13">ATCC 700627</strain>
    </source>
</reference>
<comment type="similarity">
    <text evidence="2">Belongs to the acyltransferase 3 family.</text>
</comment>
<feature type="transmembrane region" description="Helical" evidence="10">
    <location>
        <begin position="208"/>
        <end position="225"/>
    </location>
</feature>
<dbReference type="Proteomes" id="UP000016637">
    <property type="component" value="Unassembled WGS sequence"/>
</dbReference>
<dbReference type="CDD" id="cd01840">
    <property type="entry name" value="SGNH_hydrolase_yrhL_like"/>
    <property type="match status" value="1"/>
</dbReference>
<keyword evidence="3" id="KW-1003">Cell membrane</keyword>